<dbReference type="Gene3D" id="1.10.1200.10">
    <property type="entry name" value="ACP-like"/>
    <property type="match status" value="1"/>
</dbReference>
<dbReference type="SUPFAM" id="SSF56801">
    <property type="entry name" value="Acetyl-CoA synthetase-like"/>
    <property type="match status" value="1"/>
</dbReference>
<evidence type="ECO:0000313" key="4">
    <source>
        <dbReference type="EMBL" id="MBR7673570.1"/>
    </source>
</evidence>
<evidence type="ECO:0000313" key="5">
    <source>
        <dbReference type="Proteomes" id="UP000675554"/>
    </source>
</evidence>
<protein>
    <submittedName>
        <fullName evidence="4">Alpha/beta fold hydrolase</fullName>
    </submittedName>
</protein>
<dbReference type="InterPro" id="IPR000073">
    <property type="entry name" value="AB_hydrolase_1"/>
</dbReference>
<dbReference type="SMART" id="SM00822">
    <property type="entry name" value="PKS_KR"/>
    <property type="match status" value="1"/>
</dbReference>
<proteinExistence type="inferred from homology"/>
<dbReference type="Pfam" id="PF23024">
    <property type="entry name" value="AMP-dom_DIP2-like"/>
    <property type="match status" value="1"/>
</dbReference>
<dbReference type="InterPro" id="IPR000873">
    <property type="entry name" value="AMP-dep_synth/lig_dom"/>
</dbReference>
<reference evidence="4" key="1">
    <citation type="submission" date="2021-04" db="EMBL/GenBank/DDBJ databases">
        <title>Sequencing of actinobacteria type strains.</title>
        <authorList>
            <person name="Nguyen G.-S."/>
            <person name="Wentzel A."/>
        </authorList>
    </citation>
    <scope>NUCLEOTIDE SEQUENCE</scope>
    <source>
        <strain evidence="4">DSM 42095</strain>
    </source>
</reference>
<feature type="compositionally biased region" description="Low complexity" evidence="2">
    <location>
        <begin position="514"/>
        <end position="535"/>
    </location>
</feature>
<dbReference type="InterPro" id="IPR029058">
    <property type="entry name" value="AB_hydrolase_fold"/>
</dbReference>
<dbReference type="GO" id="GO:0005886">
    <property type="term" value="C:plasma membrane"/>
    <property type="evidence" value="ECO:0007669"/>
    <property type="project" value="TreeGrafter"/>
</dbReference>
<dbReference type="Gene3D" id="3.40.50.12780">
    <property type="entry name" value="N-terminal domain of ligase-like"/>
    <property type="match status" value="1"/>
</dbReference>
<dbReference type="GO" id="GO:0016787">
    <property type="term" value="F:hydrolase activity"/>
    <property type="evidence" value="ECO:0007669"/>
    <property type="project" value="UniProtKB-KW"/>
</dbReference>
<keyword evidence="5" id="KW-1185">Reference proteome</keyword>
<dbReference type="EMBL" id="JAGSMN010000222">
    <property type="protein sequence ID" value="MBR7673570.1"/>
    <property type="molecule type" value="Genomic_DNA"/>
</dbReference>
<dbReference type="SUPFAM" id="SSF47336">
    <property type="entry name" value="ACP-like"/>
    <property type="match status" value="1"/>
</dbReference>
<feature type="region of interest" description="Disordered" evidence="2">
    <location>
        <begin position="510"/>
        <end position="537"/>
    </location>
</feature>
<keyword evidence="4" id="KW-0378">Hydrolase</keyword>
<feature type="compositionally biased region" description="Low complexity" evidence="2">
    <location>
        <begin position="159"/>
        <end position="174"/>
    </location>
</feature>
<dbReference type="SUPFAM" id="SSF53474">
    <property type="entry name" value="alpha/beta-Hydrolases"/>
    <property type="match status" value="1"/>
</dbReference>
<feature type="domain" description="Carrier" evidence="3">
    <location>
        <begin position="1267"/>
        <end position="1342"/>
    </location>
</feature>
<dbReference type="InterPro" id="IPR009081">
    <property type="entry name" value="PP-bd_ACP"/>
</dbReference>
<dbReference type="GO" id="GO:0006633">
    <property type="term" value="P:fatty acid biosynthetic process"/>
    <property type="evidence" value="ECO:0007669"/>
    <property type="project" value="TreeGrafter"/>
</dbReference>
<organism evidence="4 5">
    <name type="scientific">Streptomyces daliensis</name>
    <dbReference type="NCBI Taxonomy" id="299421"/>
    <lineage>
        <taxon>Bacteria</taxon>
        <taxon>Bacillati</taxon>
        <taxon>Actinomycetota</taxon>
        <taxon>Actinomycetes</taxon>
        <taxon>Kitasatosporales</taxon>
        <taxon>Streptomycetaceae</taxon>
        <taxon>Streptomyces</taxon>
    </lineage>
</organism>
<dbReference type="Pfam" id="PF00561">
    <property type="entry name" value="Abhydrolase_1"/>
    <property type="match status" value="1"/>
</dbReference>
<dbReference type="Gene3D" id="3.40.50.1820">
    <property type="entry name" value="alpha/beta hydrolase"/>
    <property type="match status" value="1"/>
</dbReference>
<feature type="region of interest" description="Disordered" evidence="2">
    <location>
        <begin position="126"/>
        <end position="185"/>
    </location>
</feature>
<dbReference type="InterPro" id="IPR025110">
    <property type="entry name" value="AMP-bd_C"/>
</dbReference>
<dbReference type="Pfam" id="PF00550">
    <property type="entry name" value="PP-binding"/>
    <property type="match status" value="1"/>
</dbReference>
<dbReference type="Pfam" id="PF00501">
    <property type="entry name" value="AMP-binding"/>
    <property type="match status" value="1"/>
</dbReference>
<comment type="similarity">
    <text evidence="1">Belongs to the ATP-dependent AMP-binding enzyme family.</text>
</comment>
<dbReference type="Gene3D" id="3.30.300.30">
    <property type="match status" value="1"/>
</dbReference>
<dbReference type="Pfam" id="PF08659">
    <property type="entry name" value="KR"/>
    <property type="match status" value="1"/>
</dbReference>
<sequence length="1648" mass="172654">MSRTDDLSAERRFLAGVRARAMEHSSVQDCEVFAGSGVRGVRAVVHLVVRGPLDMAALEAELAGGEPGRVALCVVGALEAGRGRERPPVAVLDDDLLGAWQRTADRLVGPGVLSVGRDAVREPLGQLPLAPDAVTGVPPQAVPEKAGRTAAPGDRAEGDGAAAASAPPSLADGGPLPPGLPGSAGDVLRRAAALRPKQTITHLTGTAEEVQSCAQLLSDALRVTGGLRRAGVSPGDCVLLQLPSSRAFLTGLWGCLLGGFVAAPVARPEAYAADAPGLGRVHDVWRALHRPAVLVEEADRRELTELAWPGLRTVTPEECRELPAARAAAVPPEAVALRLCTSGSTGTPKLVELTHRALVAEAAGTLDALAYTADDTTLHWMPLEHGGSIAMTHLKDLMAGCAEVFAPTRLILGDPLRWLDLLERFGATVSWAPNFAFGLVVEELTRRKDRSWDLSRVRGLLNGGEAVAGRTVRAFLRLLAPHGLAGDAVWPAWGMSETSSGVTYARFPGGTGAGDAAPDGSDGASDSASDGAGTDLGRPVAGLRLRVVDGEGRVVPEGTEGLLQVRGTQVTSGYFENAAANRAAFTADGWFDTGDRALLRGGRLTLTGRLRDTVIVNGVTHHGHEIEAVVEELDCVRRSYTAACPLRLPHYASDKLALFAVLAPGADETAARERIARTVLRAFELRPDFVVFVRPEEVPKTELGKIRRKELAEQFARTLDEERPTVPAWFLTPRWTPAALPPPAEVVPPTGPVLVIGGSEGHGDGEGTGAGEGDGPAVRTGPGLGGQVAAAVREGGRRVVLVRHGARFAVVADDEFVLDTGDPAQVALLAARLAERGLRPAQVVHARLAKPRPRYATGQELVEAHVEGLTWLPALAGALAPGPAVSVLVVTAAAEQVTAAERVCAARAGVHGLAASAAHEQPWLRVRCLDVEPGDPGATGHVLAELDAECGEPRTAYRGGVRLVSRLAPAHAPAPGTAVPVADAVRGGRYVLTGGGGGVAAVLAEHLAADRDAHVLLLGRSAAPRPDTERVRYARADVTDPARLRAAVAEAEARWGAPADGFFHLACHMEEAALPDVDAARLTAAAAAKLAGAHALAALTGERPGASLVLFSSAYGRFGAPGQAAYAAANSALDAFAADRRAQGLDCRSIAWGIWHERGISRGPASEGLSADLGYPPMETAQALTSLRVCAALAEPCVLAGVDPDGRYVRSHLAAASRPVHGVVARTPDPEHARTAAPLLERVRVTDRHGVPVPCTVAVGRPSPAAAPASGAEEDVLAVWREILGLRDIGVQDDFFALGGDSPRLARMHTRLEERTGRHISWARVLRCRTAASVAALLDDRGTGDAVHVTYGGARYSYRVVGDLSPGTVPVLVAGGVFQDVYALPRLEQLLRGGGPVVMTDLPGADGTGEALTEADFPYLADCLAHLLDHVGVDRVDLVGVSYGGAVAYEFAHRHPARVRRLGLVGTAVAFGPDAGGKVAAQMKLLREERYDEFVDQVVATTLCGDPDVVVRGREAARFLVDKTLREAAPLNASRYLVALERRMPELRAPGSGFTGPALAFTGEHDRTTPPAVVRECAASFPGALFTTVRDADHLLVVERPEETAELLLRFFAGDELDTVDFCGPVERLSQTVPQRQEGGVGDPARVR</sequence>
<dbReference type="SUPFAM" id="SSF51735">
    <property type="entry name" value="NAD(P)-binding Rossmann-fold domains"/>
    <property type="match status" value="2"/>
</dbReference>
<dbReference type="InterPro" id="IPR057326">
    <property type="entry name" value="KR_dom"/>
</dbReference>
<dbReference type="InterPro" id="IPR042099">
    <property type="entry name" value="ANL_N_sf"/>
</dbReference>
<evidence type="ECO:0000259" key="3">
    <source>
        <dbReference type="PROSITE" id="PS50075"/>
    </source>
</evidence>
<dbReference type="InterPro" id="IPR036291">
    <property type="entry name" value="NAD(P)-bd_dom_sf"/>
</dbReference>
<comment type="caution">
    <text evidence="4">The sequence shown here is derived from an EMBL/GenBank/DDBJ whole genome shotgun (WGS) entry which is preliminary data.</text>
</comment>
<gene>
    <name evidence="4" type="ORF">KDA82_11185</name>
</gene>
<dbReference type="PANTHER" id="PTHR22754:SF32">
    <property type="entry name" value="DISCO-INTERACTING PROTEIN 2"/>
    <property type="match status" value="1"/>
</dbReference>
<dbReference type="InterPro" id="IPR036736">
    <property type="entry name" value="ACP-like_sf"/>
</dbReference>
<accession>A0A8T4IQ57</accession>
<dbReference type="InterPro" id="IPR013968">
    <property type="entry name" value="PKS_KR"/>
</dbReference>
<dbReference type="Proteomes" id="UP000675554">
    <property type="component" value="Unassembled WGS sequence"/>
</dbReference>
<dbReference type="GO" id="GO:0070566">
    <property type="term" value="F:adenylyltransferase activity"/>
    <property type="evidence" value="ECO:0007669"/>
    <property type="project" value="TreeGrafter"/>
</dbReference>
<dbReference type="InterPro" id="IPR045851">
    <property type="entry name" value="AMP-bd_C_sf"/>
</dbReference>
<dbReference type="PRINTS" id="PR00111">
    <property type="entry name" value="ABHYDROLASE"/>
</dbReference>
<evidence type="ECO:0000256" key="2">
    <source>
        <dbReference type="SAM" id="MobiDB-lite"/>
    </source>
</evidence>
<evidence type="ECO:0000256" key="1">
    <source>
        <dbReference type="ARBA" id="ARBA00006432"/>
    </source>
</evidence>
<dbReference type="Gene3D" id="3.40.50.720">
    <property type="entry name" value="NAD(P)-binding Rossmann-like Domain"/>
    <property type="match status" value="1"/>
</dbReference>
<dbReference type="PANTHER" id="PTHR22754">
    <property type="entry name" value="DISCO-INTERACTING PROTEIN 2 DIP2 -RELATED"/>
    <property type="match status" value="1"/>
</dbReference>
<dbReference type="PROSITE" id="PS50075">
    <property type="entry name" value="CARRIER"/>
    <property type="match status" value="1"/>
</dbReference>
<name>A0A8T4IQ57_9ACTN</name>